<gene>
    <name evidence="2" type="ORF">CLV98_103314</name>
</gene>
<name>A0A316AN22_9BACT</name>
<dbReference type="PANTHER" id="PTHR40274">
    <property type="entry name" value="VIRGINIAMYCIN B LYASE"/>
    <property type="match status" value="1"/>
</dbReference>
<proteinExistence type="predicted"/>
<protein>
    <recommendedName>
        <fullName evidence="4">ScyD/ScyE family protein</fullName>
    </recommendedName>
</protein>
<dbReference type="PANTHER" id="PTHR40274:SF3">
    <property type="entry name" value="VIRGINIAMYCIN B LYASE"/>
    <property type="match status" value="1"/>
</dbReference>
<accession>A0A316AN22</accession>
<evidence type="ECO:0000313" key="2">
    <source>
        <dbReference type="EMBL" id="PWJ58942.1"/>
    </source>
</evidence>
<dbReference type="InterPro" id="IPR048031">
    <property type="entry name" value="ScyD/ScyE-like"/>
</dbReference>
<dbReference type="Proteomes" id="UP000245880">
    <property type="component" value="Unassembled WGS sequence"/>
</dbReference>
<dbReference type="InterPro" id="IPR051344">
    <property type="entry name" value="Vgb"/>
</dbReference>
<dbReference type="Gene3D" id="2.120.10.30">
    <property type="entry name" value="TolB, C-terminal domain"/>
    <property type="match status" value="1"/>
</dbReference>
<keyword evidence="3" id="KW-1185">Reference proteome</keyword>
<dbReference type="EMBL" id="QGDT01000003">
    <property type="protein sequence ID" value="PWJ58942.1"/>
    <property type="molecule type" value="Genomic_DNA"/>
</dbReference>
<dbReference type="SUPFAM" id="SSF63829">
    <property type="entry name" value="Calcium-dependent phosphotriesterase"/>
    <property type="match status" value="1"/>
</dbReference>
<dbReference type="InterPro" id="IPR011042">
    <property type="entry name" value="6-blade_b-propeller_TolB-like"/>
</dbReference>
<evidence type="ECO:0000313" key="3">
    <source>
        <dbReference type="Proteomes" id="UP000245880"/>
    </source>
</evidence>
<organism evidence="2 3">
    <name type="scientific">Dyadobacter jejuensis</name>
    <dbReference type="NCBI Taxonomy" id="1082580"/>
    <lineage>
        <taxon>Bacteria</taxon>
        <taxon>Pseudomonadati</taxon>
        <taxon>Bacteroidota</taxon>
        <taxon>Cytophagia</taxon>
        <taxon>Cytophagales</taxon>
        <taxon>Spirosomataceae</taxon>
        <taxon>Dyadobacter</taxon>
    </lineage>
</organism>
<dbReference type="NCBIfam" id="NF033206">
    <property type="entry name" value="ScyE_fam"/>
    <property type="match status" value="1"/>
</dbReference>
<keyword evidence="1" id="KW-1133">Transmembrane helix</keyword>
<evidence type="ECO:0008006" key="4">
    <source>
        <dbReference type="Google" id="ProtNLM"/>
    </source>
</evidence>
<sequence length="348" mass="36396">MKRLQDFTFYVMMLGSLMLVNGCVLQDHKIQTPMRLSPSQGPPFASGLKAPIGITDDPKGNIWVTEAGTGTSNNGQVTVITPSGMAYPAITGFASSISPENSPEGLTHLLYMNGQLYILHGVEGKLYVVDITSFNPGTSAPIVASSLTGMDIGTFVKNAHPNAPDDKLSNPYNLTFGPNGDLFIVDAGANAIVRRDKTNGALSIYAVLPDVANPTSPMVGPPTLDAVPTGIAYDGSDFLVTTLTGFPFPTGHAHIYKVSGSGSAPSTPTLYRSGFSALTDLVFSPGGQLLVTEFGFGSAGRIASGEDAAVALYAPAITPVDILLSKTSPDTYYVLHYGPGLITKFTAQ</sequence>
<reference evidence="2 3" key="1">
    <citation type="submission" date="2018-03" db="EMBL/GenBank/DDBJ databases">
        <title>Genomic Encyclopedia of Archaeal and Bacterial Type Strains, Phase II (KMG-II): from individual species to whole genera.</title>
        <authorList>
            <person name="Goeker M."/>
        </authorList>
    </citation>
    <scope>NUCLEOTIDE SEQUENCE [LARGE SCALE GENOMIC DNA]</scope>
    <source>
        <strain evidence="2 3">DSM 100346</strain>
    </source>
</reference>
<dbReference type="OrthoDB" id="928769at2"/>
<dbReference type="AlphaFoldDB" id="A0A316AN22"/>
<feature type="transmembrane region" description="Helical" evidence="1">
    <location>
        <begin position="7"/>
        <end position="25"/>
    </location>
</feature>
<comment type="caution">
    <text evidence="2">The sequence shown here is derived from an EMBL/GenBank/DDBJ whole genome shotgun (WGS) entry which is preliminary data.</text>
</comment>
<keyword evidence="1" id="KW-0472">Membrane</keyword>
<dbReference type="RefSeq" id="WP_109673861.1">
    <property type="nucleotide sequence ID" value="NZ_QGDT01000003.1"/>
</dbReference>
<keyword evidence="1" id="KW-0812">Transmembrane</keyword>
<evidence type="ECO:0000256" key="1">
    <source>
        <dbReference type="SAM" id="Phobius"/>
    </source>
</evidence>